<feature type="region of interest" description="Disordered" evidence="6">
    <location>
        <begin position="475"/>
        <end position="498"/>
    </location>
</feature>
<evidence type="ECO:0000256" key="1">
    <source>
        <dbReference type="ARBA" id="ARBA00022536"/>
    </source>
</evidence>
<dbReference type="InterPro" id="IPR016193">
    <property type="entry name" value="Cytidine_deaminase-like"/>
</dbReference>
<comment type="caution">
    <text evidence="10">The sequence shown here is derived from an EMBL/GenBank/DDBJ whole genome shotgun (WGS) entry which is preliminary data.</text>
</comment>
<dbReference type="Pfam" id="PF00383">
    <property type="entry name" value="dCMP_cyt_deam_1"/>
    <property type="match status" value="1"/>
</dbReference>
<dbReference type="Gene3D" id="2.60.40.4100">
    <property type="entry name" value="Zona pellucida, ZP-C domain"/>
    <property type="match status" value="1"/>
</dbReference>
<keyword evidence="5" id="KW-1015">Disulfide bond</keyword>
<dbReference type="Pfam" id="PF23283">
    <property type="entry name" value="D8C_UMOD"/>
    <property type="match status" value="3"/>
</dbReference>
<gene>
    <name evidence="10" type="ORF">PLOB_00031948</name>
</gene>
<feature type="domain" description="CMP/dCMP-type deaminase" evidence="9">
    <location>
        <begin position="1097"/>
        <end position="1225"/>
    </location>
</feature>
<dbReference type="PROSITE" id="PS51034">
    <property type="entry name" value="ZP_2"/>
    <property type="match status" value="1"/>
</dbReference>
<evidence type="ECO:0000256" key="7">
    <source>
        <dbReference type="SAM" id="SignalP"/>
    </source>
</evidence>
<dbReference type="Pfam" id="PF00100">
    <property type="entry name" value="Zona_pellucida"/>
    <property type="match status" value="1"/>
</dbReference>
<dbReference type="EMBL" id="CALNXK010000041">
    <property type="protein sequence ID" value="CAH3125659.1"/>
    <property type="molecule type" value="Genomic_DNA"/>
</dbReference>
<dbReference type="SUPFAM" id="SSF53927">
    <property type="entry name" value="Cytidine deaminase-like"/>
    <property type="match status" value="2"/>
</dbReference>
<dbReference type="InterPro" id="IPR055355">
    <property type="entry name" value="ZP-C"/>
</dbReference>
<feature type="signal peptide" evidence="7">
    <location>
        <begin position="1"/>
        <end position="21"/>
    </location>
</feature>
<evidence type="ECO:0000313" key="10">
    <source>
        <dbReference type="EMBL" id="CAH3125659.1"/>
    </source>
</evidence>
<feature type="chain" id="PRO_5045864578" evidence="7">
    <location>
        <begin position="22"/>
        <end position="1240"/>
    </location>
</feature>
<dbReference type="SMART" id="SM00241">
    <property type="entry name" value="ZP"/>
    <property type="match status" value="1"/>
</dbReference>
<name>A0ABN8NX75_9CNID</name>
<evidence type="ECO:0000256" key="2">
    <source>
        <dbReference type="ARBA" id="ARBA00022723"/>
    </source>
</evidence>
<evidence type="ECO:0000256" key="6">
    <source>
        <dbReference type="SAM" id="MobiDB-lite"/>
    </source>
</evidence>
<dbReference type="Gene3D" id="2.60.40.3210">
    <property type="entry name" value="Zona pellucida, ZP-N domain"/>
    <property type="match status" value="1"/>
</dbReference>
<dbReference type="InterPro" id="IPR055356">
    <property type="entry name" value="ZP-N"/>
</dbReference>
<dbReference type="InterPro" id="IPR002125">
    <property type="entry name" value="CMP_dCMP_dom"/>
</dbReference>
<evidence type="ECO:0000256" key="3">
    <source>
        <dbReference type="ARBA" id="ARBA00022729"/>
    </source>
</evidence>
<proteinExistence type="predicted"/>
<evidence type="ECO:0000256" key="4">
    <source>
        <dbReference type="ARBA" id="ARBA00022833"/>
    </source>
</evidence>
<dbReference type="InterPro" id="IPR001507">
    <property type="entry name" value="ZP_dom"/>
</dbReference>
<organism evidence="10 11">
    <name type="scientific">Porites lobata</name>
    <dbReference type="NCBI Taxonomy" id="104759"/>
    <lineage>
        <taxon>Eukaryota</taxon>
        <taxon>Metazoa</taxon>
        <taxon>Cnidaria</taxon>
        <taxon>Anthozoa</taxon>
        <taxon>Hexacorallia</taxon>
        <taxon>Scleractinia</taxon>
        <taxon>Fungiina</taxon>
        <taxon>Poritidae</taxon>
        <taxon>Porites</taxon>
    </lineage>
</organism>
<dbReference type="InterPro" id="IPR016192">
    <property type="entry name" value="APOBEC/CMP_deaminase_Zn-bd"/>
</dbReference>
<evidence type="ECO:0000259" key="8">
    <source>
        <dbReference type="PROSITE" id="PS51034"/>
    </source>
</evidence>
<feature type="domain" description="CMP/dCMP-type deaminase" evidence="9">
    <location>
        <begin position="876"/>
        <end position="975"/>
    </location>
</feature>
<evidence type="ECO:0000256" key="5">
    <source>
        <dbReference type="ARBA" id="ARBA00023157"/>
    </source>
</evidence>
<sequence length="1240" mass="140749">MNSYLVLVCSICISFSWTGLSKLVHKDVNPCKSNNHKVLSEPDRAAGFIIIDQPRSDKDEFNKSTAWYRFNGSAGDRMANRCVPYKHCGTEATGWLNGPHPSKKEGIVNRTVCFRSGYDCCFWSVQVKVQNCSGFYVYQLKRNVPGDCGNGKEPDPCDRRFYKVLDEDDRARGFVTGSVIKCDLESEDAVMYNRWSRFNGSAGVAMPTKCVDKMRCGAEAPGWLRDKHPKVNQGVVTRKVCYHWGGDCCFYKNDIQVKNCGDFFVYKFEKPPASYLRYCGNGKGPSKSSNPDTCEAEVESVDYEENPCLTGEYIELSEKDRAAGYLATGRERCDGSKFAKKEAWYRFTGNAGCRMAEGCVPGKHCSSGAAGWLNGSHPRDEDEGAVNRTVCFRWKDDCCKRKIQIKVRKCAGNFFLYLLKRNPWKKVSCSYRYCGNGEGPPHIRKVPTTKGNVALYVVNLKFSLSLHQFLRPTPTKTPSTAEVSVRPSQPHTPPQQEEVDVKCGKNEMWISIPKYILHGLDREHLRLADEKCTATETKTHFILHTNLTDCHTRKRHTKNFVCYMNTVLEIPVAPNQIITRVREVEIPFSCYYSNMGVVSAVGLKVQSKKIIFSKKGFGKFVLEMKIFPNNKFIFPYRKEDFPIYVPLRKVLFIEVSVDSKDTRLAVLAEECFATPDPNPNKPGLRYTFIKNGCKQDDTVTFISTEDKRTQHFSIEAFSFLGDHQFVFMHCRVKICNATDPQSRCAQGCLQQRRKRSLWTNLGRDEEYSVSHGPFMRKDEEEQVRDVQDSTDDLLKKDIKGDESNPTLIIAMALTSAICVTGMTYMLWSKKKQTKYGYLTSDNKKSRLERRVNIGICRESLFLTMAMCMEMFPEPAPHPESDSPKTVDQSSNSYRKIGCVLVHQKGYIVAVDRSREGVHGVARLLVKHHDKTVGCSVYISRKPCPYCSKLLAKSGVTSITYSPAETEFYNEKEERRVDTLLNACGITQTVLVPQMKGYSGTVTPTEEQQQSFTKGIPFSDTQEYTENVLRRFWSKERVRHLICESTEQTYSQFENLVKWMAQIHISLTCSKLRCSGYDFTGERELGSFDPENNLYQEQIAKHLLGLASMTIQATVEPKTGVGCVILKGDDVVAIGWNDFPSQKIEEEFHDSSDLERDNKYPFFVHAEQNALLRCNIADISGSTLFVTKMPCHECTPLVKVAGIGTVVLATSLEPITEKYKLNYEVFRQEVRKGSFVCYELI</sequence>
<dbReference type="InterPro" id="IPR042235">
    <property type="entry name" value="ZP-C_dom"/>
</dbReference>
<accession>A0ABN8NX75</accession>
<dbReference type="PANTHER" id="PTHR14002">
    <property type="entry name" value="ENDOGLIN/TGF-BETA RECEPTOR TYPE III"/>
    <property type="match status" value="1"/>
</dbReference>
<dbReference type="Proteomes" id="UP001159405">
    <property type="component" value="Unassembled WGS sequence"/>
</dbReference>
<evidence type="ECO:0000259" key="9">
    <source>
        <dbReference type="PROSITE" id="PS51747"/>
    </source>
</evidence>
<keyword evidence="3 7" id="KW-0732">Signal</keyword>
<dbReference type="Pfam" id="PF23344">
    <property type="entry name" value="ZP-N"/>
    <property type="match status" value="1"/>
</dbReference>
<dbReference type="PANTHER" id="PTHR14002:SF43">
    <property type="entry name" value="DELTA-LIKE PROTEIN"/>
    <property type="match status" value="1"/>
</dbReference>
<dbReference type="Gene3D" id="3.40.140.10">
    <property type="entry name" value="Cytidine Deaminase, domain 2"/>
    <property type="match status" value="2"/>
</dbReference>
<keyword evidence="2" id="KW-0479">Metal-binding</keyword>
<feature type="compositionally biased region" description="Polar residues" evidence="6">
    <location>
        <begin position="475"/>
        <end position="489"/>
    </location>
</feature>
<keyword evidence="4" id="KW-0862">Zinc</keyword>
<reference evidence="10 11" key="1">
    <citation type="submission" date="2022-05" db="EMBL/GenBank/DDBJ databases">
        <authorList>
            <consortium name="Genoscope - CEA"/>
            <person name="William W."/>
        </authorList>
    </citation>
    <scope>NUCLEOTIDE SEQUENCE [LARGE SCALE GENOMIC DNA]</scope>
</reference>
<dbReference type="PROSITE" id="PS00903">
    <property type="entry name" value="CYT_DCMP_DEAMINASES_1"/>
    <property type="match status" value="1"/>
</dbReference>
<keyword evidence="1" id="KW-0245">EGF-like domain</keyword>
<evidence type="ECO:0000313" key="11">
    <source>
        <dbReference type="Proteomes" id="UP001159405"/>
    </source>
</evidence>
<feature type="domain" description="ZP" evidence="8">
    <location>
        <begin position="502"/>
        <end position="751"/>
    </location>
</feature>
<keyword evidence="11" id="KW-1185">Reference proteome</keyword>
<dbReference type="PROSITE" id="PS51747">
    <property type="entry name" value="CYT_DCMP_DEAMINASES_2"/>
    <property type="match status" value="2"/>
</dbReference>
<dbReference type="InterPro" id="IPR057774">
    <property type="entry name" value="D8C_UMOD/GP2/OIT3-like"/>
</dbReference>
<protein>
    <submittedName>
        <fullName evidence="10">Uncharacterized protein</fullName>
    </submittedName>
</protein>